<reference evidence="2" key="1">
    <citation type="journal article" date="2022" name="Mol. Ecol. Resour.">
        <title>The genomes of chicory, endive, great burdock and yacon provide insights into Asteraceae palaeo-polyploidization history and plant inulin production.</title>
        <authorList>
            <person name="Fan W."/>
            <person name="Wang S."/>
            <person name="Wang H."/>
            <person name="Wang A."/>
            <person name="Jiang F."/>
            <person name="Liu H."/>
            <person name="Zhao H."/>
            <person name="Xu D."/>
            <person name="Zhang Y."/>
        </authorList>
    </citation>
    <scope>NUCLEOTIDE SEQUENCE [LARGE SCALE GENOMIC DNA]</scope>
    <source>
        <strain evidence="2">cv. Niubang</strain>
    </source>
</reference>
<reference evidence="1 2" key="2">
    <citation type="journal article" date="2022" name="Mol. Ecol. Resour.">
        <title>The genomes of chicory, endive, great burdock and yacon provide insights into Asteraceae paleo-polyploidization history and plant inulin production.</title>
        <authorList>
            <person name="Fan W."/>
            <person name="Wang S."/>
            <person name="Wang H."/>
            <person name="Wang A."/>
            <person name="Jiang F."/>
            <person name="Liu H."/>
            <person name="Zhao H."/>
            <person name="Xu D."/>
            <person name="Zhang Y."/>
        </authorList>
    </citation>
    <scope>NUCLEOTIDE SEQUENCE [LARGE SCALE GENOMIC DNA]</scope>
    <source>
        <strain evidence="2">cv. Niubang</strain>
    </source>
</reference>
<dbReference type="Proteomes" id="UP001055879">
    <property type="component" value="Linkage Group LG16"/>
</dbReference>
<sequence length="76" mass="9013">MKLELTHNPHYVLDLPRLLHFNFSYHRNCKRHPFAVTTALYTRISPVEEKNNEKHHGNYISDLMAAIFHGLTFRLP</sequence>
<evidence type="ECO:0000313" key="1">
    <source>
        <dbReference type="EMBL" id="KAI3669227.1"/>
    </source>
</evidence>
<proteinExistence type="predicted"/>
<comment type="caution">
    <text evidence="1">The sequence shown here is derived from an EMBL/GenBank/DDBJ whole genome shotgun (WGS) entry which is preliminary data.</text>
</comment>
<accession>A0ACB8XMQ6</accession>
<name>A0ACB8XMQ6_ARCLA</name>
<evidence type="ECO:0000313" key="2">
    <source>
        <dbReference type="Proteomes" id="UP001055879"/>
    </source>
</evidence>
<organism evidence="1 2">
    <name type="scientific">Arctium lappa</name>
    <name type="common">Greater burdock</name>
    <name type="synonym">Lappa major</name>
    <dbReference type="NCBI Taxonomy" id="4217"/>
    <lineage>
        <taxon>Eukaryota</taxon>
        <taxon>Viridiplantae</taxon>
        <taxon>Streptophyta</taxon>
        <taxon>Embryophyta</taxon>
        <taxon>Tracheophyta</taxon>
        <taxon>Spermatophyta</taxon>
        <taxon>Magnoliopsida</taxon>
        <taxon>eudicotyledons</taxon>
        <taxon>Gunneridae</taxon>
        <taxon>Pentapetalae</taxon>
        <taxon>asterids</taxon>
        <taxon>campanulids</taxon>
        <taxon>Asterales</taxon>
        <taxon>Asteraceae</taxon>
        <taxon>Carduoideae</taxon>
        <taxon>Cardueae</taxon>
        <taxon>Arctiinae</taxon>
        <taxon>Arctium</taxon>
    </lineage>
</organism>
<keyword evidence="2" id="KW-1185">Reference proteome</keyword>
<gene>
    <name evidence="1" type="ORF">L6452_40454</name>
</gene>
<dbReference type="EMBL" id="CM042062">
    <property type="protein sequence ID" value="KAI3669227.1"/>
    <property type="molecule type" value="Genomic_DNA"/>
</dbReference>
<protein>
    <submittedName>
        <fullName evidence="1">Uncharacterized protein</fullName>
    </submittedName>
</protein>